<evidence type="ECO:0000256" key="1">
    <source>
        <dbReference type="SAM" id="SignalP"/>
    </source>
</evidence>
<keyword evidence="3" id="KW-1185">Reference proteome</keyword>
<comment type="caution">
    <text evidence="2">The sequence shown here is derived from an EMBL/GenBank/DDBJ whole genome shotgun (WGS) entry which is preliminary data.</text>
</comment>
<dbReference type="InterPro" id="IPR013783">
    <property type="entry name" value="Ig-like_fold"/>
</dbReference>
<dbReference type="PROSITE" id="PS51257">
    <property type="entry name" value="PROKAR_LIPOPROTEIN"/>
    <property type="match status" value="1"/>
</dbReference>
<keyword evidence="1" id="KW-0732">Signal</keyword>
<dbReference type="SUPFAM" id="SSF49265">
    <property type="entry name" value="Fibronectin type III"/>
    <property type="match status" value="1"/>
</dbReference>
<accession>A0A506PKV8</accession>
<dbReference type="RefSeq" id="WP_140990647.1">
    <property type="nucleotide sequence ID" value="NZ_VHIQ01000005.1"/>
</dbReference>
<proteinExistence type="predicted"/>
<reference evidence="2 3" key="1">
    <citation type="submission" date="2019-06" db="EMBL/GenBank/DDBJ databases">
        <title>Flavobacteriaceae Paucihalobacterium erythroidium CWB-1, complete genome.</title>
        <authorList>
            <person name="Wu S."/>
        </authorList>
    </citation>
    <scope>NUCLEOTIDE SEQUENCE [LARGE SCALE GENOMIC DNA]</scope>
    <source>
        <strain evidence="2 3">CWB-1</strain>
    </source>
</reference>
<dbReference type="Proteomes" id="UP000317332">
    <property type="component" value="Unassembled WGS sequence"/>
</dbReference>
<evidence type="ECO:0000313" key="2">
    <source>
        <dbReference type="EMBL" id="TPV32900.1"/>
    </source>
</evidence>
<feature type="signal peptide" evidence="1">
    <location>
        <begin position="1"/>
        <end position="23"/>
    </location>
</feature>
<dbReference type="OrthoDB" id="789771at2"/>
<protein>
    <recommendedName>
        <fullName evidence="4">Fibronectin type-III domain-containing protein</fullName>
    </recommendedName>
</protein>
<dbReference type="InterPro" id="IPR036116">
    <property type="entry name" value="FN3_sf"/>
</dbReference>
<dbReference type="EMBL" id="VHIQ01000005">
    <property type="protein sequence ID" value="TPV32900.1"/>
    <property type="molecule type" value="Genomic_DNA"/>
</dbReference>
<organism evidence="2 3">
    <name type="scientific">Paucihalobacter ruber</name>
    <dbReference type="NCBI Taxonomy" id="2567861"/>
    <lineage>
        <taxon>Bacteria</taxon>
        <taxon>Pseudomonadati</taxon>
        <taxon>Bacteroidota</taxon>
        <taxon>Flavobacteriia</taxon>
        <taxon>Flavobacteriales</taxon>
        <taxon>Flavobacteriaceae</taxon>
        <taxon>Paucihalobacter</taxon>
    </lineage>
</organism>
<evidence type="ECO:0008006" key="4">
    <source>
        <dbReference type="Google" id="ProtNLM"/>
    </source>
</evidence>
<gene>
    <name evidence="2" type="ORF">FJ651_11385</name>
</gene>
<dbReference type="AlphaFoldDB" id="A0A506PKV8"/>
<sequence>MKKLILLFYLSVFIIGCINNSNEEDPNTNGNNQNEPTGVKLVFPQENSLCNEGINPTPSESTVFFEWEPSDDANIYILTIENLNTGNIDAYETTDYILPVTILRAEAFRWFVSYDYQSDTRVSAEWNFYNAGPGVQTYPPFPAEIISPAMAQTFNSTNQITLQWNGNDVDNDIVSYDIYFSSSNPPILDVSSIIENELNVSVSPGTIYYWKVITNDAAGNSSDSGVYQFRILN</sequence>
<feature type="chain" id="PRO_5021246823" description="Fibronectin type-III domain-containing protein" evidence="1">
    <location>
        <begin position="24"/>
        <end position="233"/>
    </location>
</feature>
<name>A0A506PKV8_9FLAO</name>
<evidence type="ECO:0000313" key="3">
    <source>
        <dbReference type="Proteomes" id="UP000317332"/>
    </source>
</evidence>
<dbReference type="Gene3D" id="2.60.40.10">
    <property type="entry name" value="Immunoglobulins"/>
    <property type="match status" value="1"/>
</dbReference>